<evidence type="ECO:0000256" key="2">
    <source>
        <dbReference type="ARBA" id="ARBA00022475"/>
    </source>
</evidence>
<dbReference type="PANTHER" id="PTHR21137:SF35">
    <property type="entry name" value="ODORANT RECEPTOR 19A-RELATED"/>
    <property type="match status" value="1"/>
</dbReference>
<evidence type="ECO:0000256" key="4">
    <source>
        <dbReference type="ARBA" id="ARBA00022692"/>
    </source>
</evidence>
<name>A0A9R1TAH1_9HYME</name>
<dbReference type="GeneID" id="105268023"/>
<comment type="subcellular location">
    <subcellularLocation>
        <location evidence="1 10">Cell membrane</location>
        <topology evidence="1 10">Multi-pass membrane protein</topology>
    </subcellularLocation>
</comment>
<evidence type="ECO:0000256" key="1">
    <source>
        <dbReference type="ARBA" id="ARBA00004651"/>
    </source>
</evidence>
<keyword evidence="4 10" id="KW-0812">Transmembrane</keyword>
<keyword evidence="11" id="KW-1185">Reference proteome</keyword>
<keyword evidence="3 10" id="KW-0716">Sensory transduction</keyword>
<feature type="transmembrane region" description="Helical" evidence="10">
    <location>
        <begin position="16"/>
        <end position="39"/>
    </location>
</feature>
<dbReference type="PANTHER" id="PTHR21137">
    <property type="entry name" value="ODORANT RECEPTOR"/>
    <property type="match status" value="1"/>
</dbReference>
<sequence>MNIRLKNPETRDTSSFGYFFSTDVLLLQFIGASSIVDIFKDSPRQERWWEVIAFIFGITIPSFVLFCEFVSVYLAAQKDLNYMVEALTATFSGLLSIMKGIRLWTHRVEIYNLLHDLSKLWESARQNDLVTLDMIKTAERTKLIRFYYCCVVIILALSYCLRPYILLISHCLRNTNETYDFSISIYPATYPFFYGEYTRYLICLGYEVIVMICVISYWITCDGLFAQITMHLSLQFEILAEELARIGRIETSQVKDDDDARRLAALAERHSDMFSHCFVAEEFFNPIIFLTVLINGAHCCFCVYSLEKEISNGNLNEIMKNLFHTMALSGQTVVYCGYADRLTYQSAKISDAIYNSHWMDKSKKFKLTLLTMLMRAQKEYVYTSYGLITLNLQRVTTIANAAMRYFTLLRSMP</sequence>
<dbReference type="AlphaFoldDB" id="A0A9R1TAH1"/>
<comment type="caution">
    <text evidence="10">Lacks conserved residue(s) required for the propagation of feature annotation.</text>
</comment>
<keyword evidence="5 10" id="KW-0552">Olfaction</keyword>
<keyword evidence="6 10" id="KW-1133">Transmembrane helix</keyword>
<organism evidence="11 12">
    <name type="scientific">Fopius arisanus</name>
    <dbReference type="NCBI Taxonomy" id="64838"/>
    <lineage>
        <taxon>Eukaryota</taxon>
        <taxon>Metazoa</taxon>
        <taxon>Ecdysozoa</taxon>
        <taxon>Arthropoda</taxon>
        <taxon>Hexapoda</taxon>
        <taxon>Insecta</taxon>
        <taxon>Pterygota</taxon>
        <taxon>Neoptera</taxon>
        <taxon>Endopterygota</taxon>
        <taxon>Hymenoptera</taxon>
        <taxon>Apocrita</taxon>
        <taxon>Ichneumonoidea</taxon>
        <taxon>Braconidae</taxon>
        <taxon>Opiinae</taxon>
        <taxon>Fopius</taxon>
    </lineage>
</organism>
<dbReference type="Pfam" id="PF02949">
    <property type="entry name" value="7tm_6"/>
    <property type="match status" value="1"/>
</dbReference>
<evidence type="ECO:0000256" key="10">
    <source>
        <dbReference type="RuleBase" id="RU351113"/>
    </source>
</evidence>
<accession>A0A9R1TAH1</accession>
<evidence type="ECO:0000313" key="11">
    <source>
        <dbReference type="Proteomes" id="UP000694866"/>
    </source>
</evidence>
<gene>
    <name evidence="12" type="primary">LOC105268023</name>
</gene>
<keyword evidence="7 10" id="KW-0472">Membrane</keyword>
<evidence type="ECO:0000256" key="7">
    <source>
        <dbReference type="ARBA" id="ARBA00023136"/>
    </source>
</evidence>
<evidence type="ECO:0000256" key="8">
    <source>
        <dbReference type="ARBA" id="ARBA00023170"/>
    </source>
</evidence>
<dbReference type="GO" id="GO:0004984">
    <property type="term" value="F:olfactory receptor activity"/>
    <property type="evidence" value="ECO:0007669"/>
    <property type="project" value="InterPro"/>
</dbReference>
<keyword evidence="9 10" id="KW-0807">Transducer</keyword>
<evidence type="ECO:0000256" key="9">
    <source>
        <dbReference type="ARBA" id="ARBA00023224"/>
    </source>
</evidence>
<evidence type="ECO:0000256" key="5">
    <source>
        <dbReference type="ARBA" id="ARBA00022725"/>
    </source>
</evidence>
<proteinExistence type="inferred from homology"/>
<feature type="transmembrane region" description="Helical" evidence="10">
    <location>
        <begin position="51"/>
        <end position="74"/>
    </location>
</feature>
<dbReference type="KEGG" id="fas:105268023"/>
<dbReference type="Proteomes" id="UP000694866">
    <property type="component" value="Unplaced"/>
</dbReference>
<dbReference type="GO" id="GO:0005549">
    <property type="term" value="F:odorant binding"/>
    <property type="evidence" value="ECO:0007669"/>
    <property type="project" value="InterPro"/>
</dbReference>
<dbReference type="RefSeq" id="XP_011305557.1">
    <property type="nucleotide sequence ID" value="XM_011307255.1"/>
</dbReference>
<feature type="transmembrane region" description="Helical" evidence="10">
    <location>
        <begin position="146"/>
        <end position="165"/>
    </location>
</feature>
<comment type="similarity">
    <text evidence="10">Belongs to the insect chemoreceptor superfamily. Heteromeric odorant receptor channel (TC 1.A.69) family.</text>
</comment>
<protein>
    <recommendedName>
        <fullName evidence="10">Odorant receptor</fullName>
    </recommendedName>
</protein>
<dbReference type="OrthoDB" id="7655954at2759"/>
<dbReference type="InterPro" id="IPR004117">
    <property type="entry name" value="7tm6_olfct_rcpt"/>
</dbReference>
<dbReference type="GO" id="GO:0007165">
    <property type="term" value="P:signal transduction"/>
    <property type="evidence" value="ECO:0007669"/>
    <property type="project" value="UniProtKB-KW"/>
</dbReference>
<keyword evidence="2" id="KW-1003">Cell membrane</keyword>
<reference evidence="12" key="1">
    <citation type="submission" date="2025-08" db="UniProtKB">
        <authorList>
            <consortium name="RefSeq"/>
        </authorList>
    </citation>
    <scope>IDENTIFICATION</scope>
    <source>
        <strain evidence="12">USDA-PBARC FA_bdor</strain>
        <tissue evidence="12">Whole organism</tissue>
    </source>
</reference>
<evidence type="ECO:0000256" key="6">
    <source>
        <dbReference type="ARBA" id="ARBA00022989"/>
    </source>
</evidence>
<feature type="transmembrane region" description="Helical" evidence="10">
    <location>
        <begin position="197"/>
        <end position="220"/>
    </location>
</feature>
<evidence type="ECO:0000313" key="12">
    <source>
        <dbReference type="RefSeq" id="XP_011305557.1"/>
    </source>
</evidence>
<dbReference type="GO" id="GO:0005886">
    <property type="term" value="C:plasma membrane"/>
    <property type="evidence" value="ECO:0007669"/>
    <property type="project" value="UniProtKB-SubCell"/>
</dbReference>
<keyword evidence="8 10" id="KW-0675">Receptor</keyword>
<evidence type="ECO:0000256" key="3">
    <source>
        <dbReference type="ARBA" id="ARBA00022606"/>
    </source>
</evidence>